<evidence type="ECO:0000256" key="1">
    <source>
        <dbReference type="SAM" id="MobiDB-lite"/>
    </source>
</evidence>
<gene>
    <name evidence="3" type="ORF">GSOID_T00010515001</name>
</gene>
<feature type="compositionally biased region" description="Acidic residues" evidence="1">
    <location>
        <begin position="531"/>
        <end position="545"/>
    </location>
</feature>
<sequence length="545" mass="61445">MRPTSQSSSVVNFDHFLNPDIPDCELDLIFSRLGIAQQCLDIVVCYGFYNIFQVLFDTDGKWEIYAQGALMLLKDHKRKTYFLILSSSTGEVLWTQEIYHRCNFSHVGKFIQFSGDDCQVGLNFENDADGIRFGNKMVKRSHAKRRTKKRKSRSRSKRLNETGNIPEVDESTERRVSLGEKNNNNRETAKIDPTSQIHDEVDSIKQSVSIPEAAIQQAIIEAKQNENKKKKKKGLFRGKSKSKSKSKRKNKGRLRLEISAPSNMRRTAGLAMNPNTGRMELACEDEKMAQILVNMGIVGSDDEAIKMLNDKRKRSRIDSAIEESGGIEKVLLATKQLTPTPEANETKGRLLISGPVAGSVTKNGRAFNYKPPVEISQKKKQKEPGLIKKVFMRQKSKSRGPPPPPKCDIPFPPPPPTSGTPAPLQSVAKTNSNKMIEEKPTLLRELEDSHQNLLLMIQGGPNLRHVSVTERVAAPLSPRSEVMRNLLNDPKSNLKHVPTPPPKTNAVFGDFFLSALERQLQEIKRMTHSDTEDDDEETWDEELFF</sequence>
<feature type="compositionally biased region" description="Basic residues" evidence="1">
    <location>
        <begin position="228"/>
        <end position="253"/>
    </location>
</feature>
<feature type="region of interest" description="Disordered" evidence="1">
    <location>
        <begin position="392"/>
        <end position="426"/>
    </location>
</feature>
<feature type="compositionally biased region" description="Basic and acidic residues" evidence="1">
    <location>
        <begin position="171"/>
        <end position="190"/>
    </location>
</feature>
<dbReference type="EMBL" id="FN653047">
    <property type="protein sequence ID" value="CBY09705.1"/>
    <property type="molecule type" value="Genomic_DNA"/>
</dbReference>
<reference evidence="3" key="1">
    <citation type="journal article" date="2010" name="Science">
        <title>Plasticity of animal genome architecture unmasked by rapid evolution of a pelagic tunicate.</title>
        <authorList>
            <person name="Denoeud F."/>
            <person name="Henriet S."/>
            <person name="Mungpakdee S."/>
            <person name="Aury J.M."/>
            <person name="Da Silva C."/>
            <person name="Brinkmann H."/>
            <person name="Mikhaleva J."/>
            <person name="Olsen L.C."/>
            <person name="Jubin C."/>
            <person name="Canestro C."/>
            <person name="Bouquet J.M."/>
            <person name="Danks G."/>
            <person name="Poulain J."/>
            <person name="Campsteijn C."/>
            <person name="Adamski M."/>
            <person name="Cross I."/>
            <person name="Yadetie F."/>
            <person name="Muffato M."/>
            <person name="Louis A."/>
            <person name="Butcher S."/>
            <person name="Tsagkogeorga G."/>
            <person name="Konrad A."/>
            <person name="Singh S."/>
            <person name="Jensen M.F."/>
            <person name="Cong E.H."/>
            <person name="Eikeseth-Otteraa H."/>
            <person name="Noel B."/>
            <person name="Anthouard V."/>
            <person name="Porcel B.M."/>
            <person name="Kachouri-Lafond R."/>
            <person name="Nishino A."/>
            <person name="Ugolini M."/>
            <person name="Chourrout P."/>
            <person name="Nishida H."/>
            <person name="Aasland R."/>
            <person name="Huzurbazar S."/>
            <person name="Westhof E."/>
            <person name="Delsuc F."/>
            <person name="Lehrach H."/>
            <person name="Reinhardt R."/>
            <person name="Weissenbach J."/>
            <person name="Roy S.W."/>
            <person name="Artiguenave F."/>
            <person name="Postlethwait J.H."/>
            <person name="Manak J.R."/>
            <person name="Thompson E.M."/>
            <person name="Jaillon O."/>
            <person name="Du Pasquier L."/>
            <person name="Boudinot P."/>
            <person name="Liberles D.A."/>
            <person name="Volff J.N."/>
            <person name="Philippe H."/>
            <person name="Lenhard B."/>
            <person name="Roest Crollius H."/>
            <person name="Wincker P."/>
            <person name="Chourrout D."/>
        </authorList>
    </citation>
    <scope>NUCLEOTIDE SEQUENCE [LARGE SCALE GENOMIC DNA]</scope>
</reference>
<dbReference type="Pfam" id="PF00568">
    <property type="entry name" value="WH1"/>
    <property type="match status" value="1"/>
</dbReference>
<evidence type="ECO:0000313" key="4">
    <source>
        <dbReference type="Proteomes" id="UP000001307"/>
    </source>
</evidence>
<dbReference type="InterPro" id="IPR011993">
    <property type="entry name" value="PH-like_dom_sf"/>
</dbReference>
<feature type="region of interest" description="Disordered" evidence="1">
    <location>
        <begin position="223"/>
        <end position="254"/>
    </location>
</feature>
<proteinExistence type="predicted"/>
<keyword evidence="4" id="KW-1185">Reference proteome</keyword>
<dbReference type="Gene3D" id="2.30.29.30">
    <property type="entry name" value="Pleckstrin-homology domain (PH domain)/Phosphotyrosine-binding domain (PTB)"/>
    <property type="match status" value="1"/>
</dbReference>
<evidence type="ECO:0000313" key="3">
    <source>
        <dbReference type="EMBL" id="CBY09705.1"/>
    </source>
</evidence>
<dbReference type="InParanoid" id="E4XGA7"/>
<dbReference type="SMART" id="SM00461">
    <property type="entry name" value="WH1"/>
    <property type="match status" value="1"/>
</dbReference>
<feature type="region of interest" description="Disordered" evidence="1">
    <location>
        <begin position="526"/>
        <end position="545"/>
    </location>
</feature>
<organism evidence="3">
    <name type="scientific">Oikopleura dioica</name>
    <name type="common">Tunicate</name>
    <dbReference type="NCBI Taxonomy" id="34765"/>
    <lineage>
        <taxon>Eukaryota</taxon>
        <taxon>Metazoa</taxon>
        <taxon>Chordata</taxon>
        <taxon>Tunicata</taxon>
        <taxon>Appendicularia</taxon>
        <taxon>Copelata</taxon>
        <taxon>Oikopleuridae</taxon>
        <taxon>Oikopleura</taxon>
    </lineage>
</organism>
<dbReference type="PROSITE" id="PS50229">
    <property type="entry name" value="WH1"/>
    <property type="match status" value="1"/>
</dbReference>
<dbReference type="SUPFAM" id="SSF50729">
    <property type="entry name" value="PH domain-like"/>
    <property type="match status" value="1"/>
</dbReference>
<protein>
    <recommendedName>
        <fullName evidence="2">WH1 domain-containing protein</fullName>
    </recommendedName>
</protein>
<evidence type="ECO:0000259" key="2">
    <source>
        <dbReference type="PROSITE" id="PS50229"/>
    </source>
</evidence>
<feature type="compositionally biased region" description="Pro residues" evidence="1">
    <location>
        <begin position="400"/>
        <end position="418"/>
    </location>
</feature>
<name>E4XGA7_OIKDI</name>
<feature type="domain" description="WH1" evidence="2">
    <location>
        <begin position="36"/>
        <end position="144"/>
    </location>
</feature>
<feature type="region of interest" description="Disordered" evidence="1">
    <location>
        <begin position="135"/>
        <end position="198"/>
    </location>
</feature>
<accession>E4XGA7</accession>
<dbReference type="AlphaFoldDB" id="E4XGA7"/>
<dbReference type="InterPro" id="IPR000697">
    <property type="entry name" value="WH1/EVH1_dom"/>
</dbReference>
<dbReference type="OrthoDB" id="8963340at2759"/>
<feature type="compositionally biased region" description="Basic residues" evidence="1">
    <location>
        <begin position="137"/>
        <end position="157"/>
    </location>
</feature>
<dbReference type="Proteomes" id="UP000001307">
    <property type="component" value="Unassembled WGS sequence"/>
</dbReference>